<dbReference type="PANTHER" id="PTHR14678">
    <property type="entry name" value="PROLINE-RICH PROTEIN 35-RELATED"/>
    <property type="match status" value="1"/>
</dbReference>
<evidence type="ECO:0000313" key="2">
    <source>
        <dbReference type="EMBL" id="CAG5897862.1"/>
    </source>
</evidence>
<evidence type="ECO:0000256" key="1">
    <source>
        <dbReference type="SAM" id="MobiDB-lite"/>
    </source>
</evidence>
<dbReference type="GO" id="GO:0008544">
    <property type="term" value="P:epidermis development"/>
    <property type="evidence" value="ECO:0007669"/>
    <property type="project" value="TreeGrafter"/>
</dbReference>
<name>A0A8S4ATS7_9TELE</name>
<feature type="compositionally biased region" description="Polar residues" evidence="1">
    <location>
        <begin position="163"/>
        <end position="173"/>
    </location>
</feature>
<dbReference type="GO" id="GO:1990841">
    <property type="term" value="F:promoter-specific chromatin binding"/>
    <property type="evidence" value="ECO:0007669"/>
    <property type="project" value="TreeGrafter"/>
</dbReference>
<evidence type="ECO:0000313" key="3">
    <source>
        <dbReference type="Proteomes" id="UP000677803"/>
    </source>
</evidence>
<dbReference type="GO" id="GO:0005634">
    <property type="term" value="C:nucleus"/>
    <property type="evidence" value="ECO:0007669"/>
    <property type="project" value="TreeGrafter"/>
</dbReference>
<comment type="caution">
    <text evidence="2">The sequence shown here is derived from an EMBL/GenBank/DDBJ whole genome shotgun (WGS) entry which is preliminary data.</text>
</comment>
<feature type="compositionally biased region" description="Low complexity" evidence="1">
    <location>
        <begin position="267"/>
        <end position="281"/>
    </location>
</feature>
<gene>
    <name evidence="2" type="ORF">MMEN_LOCUS8897</name>
</gene>
<dbReference type="PANTHER" id="PTHR14678:SF1">
    <property type="entry name" value="ZINC FINGER PROTEIN 750"/>
    <property type="match status" value="1"/>
</dbReference>
<dbReference type="AlphaFoldDB" id="A0A8S4ATS7"/>
<dbReference type="GO" id="GO:0000978">
    <property type="term" value="F:RNA polymerase II cis-regulatory region sequence-specific DNA binding"/>
    <property type="evidence" value="ECO:0007669"/>
    <property type="project" value="TreeGrafter"/>
</dbReference>
<proteinExistence type="predicted"/>
<feature type="compositionally biased region" description="Low complexity" evidence="1">
    <location>
        <begin position="28"/>
        <end position="39"/>
    </location>
</feature>
<dbReference type="InterPro" id="IPR039363">
    <property type="entry name" value="ZNF750"/>
</dbReference>
<feature type="region of interest" description="Disordered" evidence="1">
    <location>
        <begin position="27"/>
        <end position="77"/>
    </location>
</feature>
<accession>A0A8S4ATS7</accession>
<feature type="compositionally biased region" description="Basic residues" evidence="1">
    <location>
        <begin position="305"/>
        <end position="324"/>
    </location>
</feature>
<organism evidence="2 3">
    <name type="scientific">Menidia menidia</name>
    <name type="common">Atlantic silverside</name>
    <dbReference type="NCBI Taxonomy" id="238744"/>
    <lineage>
        <taxon>Eukaryota</taxon>
        <taxon>Metazoa</taxon>
        <taxon>Chordata</taxon>
        <taxon>Craniata</taxon>
        <taxon>Vertebrata</taxon>
        <taxon>Euteleostomi</taxon>
        <taxon>Actinopterygii</taxon>
        <taxon>Neopterygii</taxon>
        <taxon>Teleostei</taxon>
        <taxon>Neoteleostei</taxon>
        <taxon>Acanthomorphata</taxon>
        <taxon>Ovalentaria</taxon>
        <taxon>Atherinomorphae</taxon>
        <taxon>Atheriniformes</taxon>
        <taxon>Atherinopsidae</taxon>
        <taxon>Menidiinae</taxon>
        <taxon>Menidia</taxon>
    </lineage>
</organism>
<dbReference type="EMBL" id="CAJRST010008890">
    <property type="protein sequence ID" value="CAG5897862.1"/>
    <property type="molecule type" value="Genomic_DNA"/>
</dbReference>
<protein>
    <submittedName>
        <fullName evidence="2">(Atlantic silverside) hypothetical protein</fullName>
    </submittedName>
</protein>
<feature type="compositionally biased region" description="Polar residues" evidence="1">
    <location>
        <begin position="64"/>
        <end position="77"/>
    </location>
</feature>
<dbReference type="GO" id="GO:0001228">
    <property type="term" value="F:DNA-binding transcription activator activity, RNA polymerase II-specific"/>
    <property type="evidence" value="ECO:0007669"/>
    <property type="project" value="TreeGrafter"/>
</dbReference>
<feature type="region of interest" description="Disordered" evidence="1">
    <location>
        <begin position="143"/>
        <end position="193"/>
    </location>
</feature>
<reference evidence="2" key="1">
    <citation type="submission" date="2021-05" db="EMBL/GenBank/DDBJ databases">
        <authorList>
            <person name="Tigano A."/>
        </authorList>
    </citation>
    <scope>NUCLEOTIDE SEQUENCE</scope>
</reference>
<sequence length="324" mass="35635">MPITGHQYLPLDLYCPNLGHKEYDLYMHSHPSQSHPHSTTQEDSHPGQSGEKATRLSPKEGCSASGSPDRPSQSNIIQRDAEASQYTNMGASATVLQLKEKTADLETIKNNFRKEESAETLIQLRAQHLDGLSAEDSRYSSVSAFEPCSRTPSEPDRQDDTDNLTPLNLSTKSQDQEENCEGRQMDSATINSRSNEAPLNLSLRASHRSPAHSPALNTSLVLPQNTAGDLDEEPCDQRQTAALALCQLATASSTAPSCDFTTVCQPSKSSTTSSASQKNTKLYTRAKDRGMKRPNRGQAESKSQRPNKRAKAPVRPLRRRPRFC</sequence>
<feature type="region of interest" description="Disordered" evidence="1">
    <location>
        <begin position="262"/>
        <end position="324"/>
    </location>
</feature>
<dbReference type="Proteomes" id="UP000677803">
    <property type="component" value="Unassembled WGS sequence"/>
</dbReference>
<dbReference type="OrthoDB" id="8933073at2759"/>
<keyword evidence="3" id="KW-1185">Reference proteome</keyword>